<dbReference type="AlphaFoldDB" id="A0A937AFB8"/>
<dbReference type="Gene3D" id="3.40.190.10">
    <property type="entry name" value="Periplasmic binding protein-like II"/>
    <property type="match status" value="2"/>
</dbReference>
<name>A0A937AFB8_9HYPH</name>
<dbReference type="Proteomes" id="UP000736856">
    <property type="component" value="Unassembled WGS sequence"/>
</dbReference>
<comment type="similarity">
    <text evidence="1 4">Belongs to the bacterial solute-binding protein 3 family.</text>
</comment>
<evidence type="ECO:0000256" key="1">
    <source>
        <dbReference type="ARBA" id="ARBA00010333"/>
    </source>
</evidence>
<evidence type="ECO:0000313" key="8">
    <source>
        <dbReference type="Proteomes" id="UP000736856"/>
    </source>
</evidence>
<dbReference type="CDD" id="cd13692">
    <property type="entry name" value="PBP2_BztA"/>
    <property type="match status" value="1"/>
</dbReference>
<protein>
    <submittedName>
        <fullName evidence="7">Amino acid ABC transporter substrate-binding protein</fullName>
    </submittedName>
</protein>
<feature type="domain" description="Solute-binding protein family 3/N-terminal" evidence="6">
    <location>
        <begin position="32"/>
        <end position="260"/>
    </location>
</feature>
<dbReference type="InterPro" id="IPR051455">
    <property type="entry name" value="Bact_solute-bind_prot3"/>
</dbReference>
<accession>A0A937AFB8</accession>
<dbReference type="PANTHER" id="PTHR30085:SF7">
    <property type="entry name" value="AMINO-ACID ABC TRANSPORTER-BINDING PROTEIN YHDW-RELATED"/>
    <property type="match status" value="1"/>
</dbReference>
<dbReference type="Pfam" id="PF00497">
    <property type="entry name" value="SBP_bac_3"/>
    <property type="match status" value="1"/>
</dbReference>
<keyword evidence="2" id="KW-0813">Transport</keyword>
<dbReference type="EMBL" id="SEOL01000014">
    <property type="protein sequence ID" value="MBL0849409.1"/>
    <property type="molecule type" value="Genomic_DNA"/>
</dbReference>
<gene>
    <name evidence="7" type="ORF">EU981_04980</name>
</gene>
<evidence type="ECO:0000313" key="7">
    <source>
        <dbReference type="EMBL" id="MBL0849409.1"/>
    </source>
</evidence>
<feature type="chain" id="PRO_5038117371" evidence="5">
    <location>
        <begin position="22"/>
        <end position="337"/>
    </location>
</feature>
<comment type="caution">
    <text evidence="7">The sequence shown here is derived from an EMBL/GenBank/DDBJ whole genome shotgun (WGS) entry which is preliminary data.</text>
</comment>
<sequence>MYRDFFIALISLSLMSFPACADVLKEIKDRGFLKCGINVGVVGFSELKSNGKWEGFDVDFCRTLASTIFNDPDRIQFSPMNAKERFIALTSGEIDVLSRNTSWNLRRETEQGIAFRPITYYDGQGIMVNKRSQVSSISQLDGATVCVQAGTTTESTLADYFRSHAMSFEPVVLDNIEEVDRAYYNGRCDAYTGDKSALYPVRLNAPNPSEHVILNETISKEPLGPSVRRDFTWFNVVSWAHYAQVYAEELGITQKNVDQMLGSKNPEIRRFLGIDKSSKIGETLGLKNDWAYKIIKHVGNYGEVFDRNLGSKSLLKIPRGHNALWSKGGLMYSPPIR</sequence>
<evidence type="ECO:0000256" key="5">
    <source>
        <dbReference type="SAM" id="SignalP"/>
    </source>
</evidence>
<dbReference type="InterPro" id="IPR001638">
    <property type="entry name" value="Solute-binding_3/MltF_N"/>
</dbReference>
<proteinExistence type="inferred from homology"/>
<dbReference type="GO" id="GO:0006865">
    <property type="term" value="P:amino acid transport"/>
    <property type="evidence" value="ECO:0007669"/>
    <property type="project" value="TreeGrafter"/>
</dbReference>
<feature type="signal peptide" evidence="5">
    <location>
        <begin position="1"/>
        <end position="21"/>
    </location>
</feature>
<organism evidence="7 8">
    <name type="scientific">Candidatus Liberibacter ctenarytainae</name>
    <dbReference type="NCBI Taxonomy" id="2020335"/>
    <lineage>
        <taxon>Bacteria</taxon>
        <taxon>Pseudomonadati</taxon>
        <taxon>Pseudomonadota</taxon>
        <taxon>Alphaproteobacteria</taxon>
        <taxon>Hyphomicrobiales</taxon>
        <taxon>Rhizobiaceae</taxon>
        <taxon>Liberibacter</taxon>
    </lineage>
</organism>
<dbReference type="SMART" id="SM00062">
    <property type="entry name" value="PBPb"/>
    <property type="match status" value="1"/>
</dbReference>
<dbReference type="PROSITE" id="PS01039">
    <property type="entry name" value="SBP_BACTERIAL_3"/>
    <property type="match status" value="1"/>
</dbReference>
<evidence type="ECO:0000259" key="6">
    <source>
        <dbReference type="SMART" id="SM00062"/>
    </source>
</evidence>
<keyword evidence="3 5" id="KW-0732">Signal</keyword>
<reference evidence="7" key="1">
    <citation type="submission" date="2019-02" db="EMBL/GenBank/DDBJ databases">
        <title>A novel Candidatus Liberibacter species associated with the New Zealand native fuchsia psyllid, Ctenarytaina fuchsiae.</title>
        <authorList>
            <person name="Thompson S.M."/>
            <person name="Jorgensen N."/>
            <person name="David C."/>
            <person name="Bulman S.R."/>
            <person name="Smith G.R."/>
        </authorList>
    </citation>
    <scope>NUCLEOTIDE SEQUENCE</scope>
    <source>
        <strain evidence="7">Oxford</strain>
    </source>
</reference>
<evidence type="ECO:0000256" key="3">
    <source>
        <dbReference type="ARBA" id="ARBA00022729"/>
    </source>
</evidence>
<evidence type="ECO:0000256" key="2">
    <source>
        <dbReference type="ARBA" id="ARBA00022448"/>
    </source>
</evidence>
<evidence type="ECO:0000256" key="4">
    <source>
        <dbReference type="RuleBase" id="RU003744"/>
    </source>
</evidence>
<dbReference type="InterPro" id="IPR018313">
    <property type="entry name" value="SBP_3_CS"/>
</dbReference>
<dbReference type="SUPFAM" id="SSF53850">
    <property type="entry name" value="Periplasmic binding protein-like II"/>
    <property type="match status" value="1"/>
</dbReference>
<dbReference type="PANTHER" id="PTHR30085">
    <property type="entry name" value="AMINO ACID ABC TRANSPORTER PERMEASE"/>
    <property type="match status" value="1"/>
</dbReference>